<dbReference type="RefSeq" id="XP_071924693.1">
    <property type="nucleotide sequence ID" value="XM_072068592.1"/>
</dbReference>
<dbReference type="PANTHER" id="PTHR47074">
    <property type="entry name" value="BNAC02G40300D PROTEIN"/>
    <property type="match status" value="1"/>
</dbReference>
<keyword evidence="4" id="KW-1185">Reference proteome</keyword>
<dbReference type="Gene3D" id="3.30.420.10">
    <property type="entry name" value="Ribonuclease H-like superfamily/Ribonuclease H"/>
    <property type="match status" value="1"/>
</dbReference>
<sequence length="370" mass="43020">MEIRKHKQKERRQGDSGSTSYAQLNSKVWKNVWALQLKHKLKHFIWRCLHHSLPVNEQIHKRTGKGSPICSSCGEEVETLEHMLFFCNMAETTWKLAPIQWDGLKDMRGNFVRWWEGILGVKTREQGQEHIALTVNILWQIWKARNRTAFDAYETDPRKTMQKAVGEWNEYIEAQQDITGEFIQQTTNSSRSKKWRPPSRGTIKLNTDAAFSQNLERTGIGVVARNAEGELMKVWARAELKRSEPRVEEAAAIRMGMQMAWKANWRVVELQSDCKDVVDMLNKKQKQQNNIVVILEDIANMRCLFEQCTFSFVHRDGNRCAHSVAKFAVKLTTNVEWDVCFPMWLQEEAQSDFRGSESDVPKSCNIKFTK</sequence>
<dbReference type="GeneID" id="140015777"/>
<protein>
    <submittedName>
        <fullName evidence="5">Uncharacterized protein</fullName>
    </submittedName>
</protein>
<evidence type="ECO:0000259" key="3">
    <source>
        <dbReference type="Pfam" id="PF13966"/>
    </source>
</evidence>
<name>A0ABM4VYT0_COFAR</name>
<evidence type="ECO:0000259" key="2">
    <source>
        <dbReference type="Pfam" id="PF13456"/>
    </source>
</evidence>
<dbReference type="InterPro" id="IPR044730">
    <property type="entry name" value="RNase_H-like_dom_plant"/>
</dbReference>
<dbReference type="Pfam" id="PF13966">
    <property type="entry name" value="zf-RVT"/>
    <property type="match status" value="1"/>
</dbReference>
<gene>
    <name evidence="5" type="primary">LOC140015777</name>
</gene>
<organism evidence="4 5">
    <name type="scientific">Coffea arabica</name>
    <name type="common">Arabian coffee</name>
    <dbReference type="NCBI Taxonomy" id="13443"/>
    <lineage>
        <taxon>Eukaryota</taxon>
        <taxon>Viridiplantae</taxon>
        <taxon>Streptophyta</taxon>
        <taxon>Embryophyta</taxon>
        <taxon>Tracheophyta</taxon>
        <taxon>Spermatophyta</taxon>
        <taxon>Magnoliopsida</taxon>
        <taxon>eudicotyledons</taxon>
        <taxon>Gunneridae</taxon>
        <taxon>Pentapetalae</taxon>
        <taxon>asterids</taxon>
        <taxon>lamiids</taxon>
        <taxon>Gentianales</taxon>
        <taxon>Rubiaceae</taxon>
        <taxon>Ixoroideae</taxon>
        <taxon>Gardenieae complex</taxon>
        <taxon>Bertiereae - Coffeeae clade</taxon>
        <taxon>Coffeeae</taxon>
        <taxon>Coffea</taxon>
    </lineage>
</organism>
<dbReference type="SUPFAM" id="SSF53098">
    <property type="entry name" value="Ribonuclease H-like"/>
    <property type="match status" value="1"/>
</dbReference>
<feature type="region of interest" description="Disordered" evidence="1">
    <location>
        <begin position="1"/>
        <end position="20"/>
    </location>
</feature>
<feature type="compositionally biased region" description="Basic residues" evidence="1">
    <location>
        <begin position="1"/>
        <end position="10"/>
    </location>
</feature>
<feature type="domain" description="Reverse transcriptase zinc-binding" evidence="3">
    <location>
        <begin position="25"/>
        <end position="94"/>
    </location>
</feature>
<dbReference type="InterPro" id="IPR052929">
    <property type="entry name" value="RNase_H-like_EbsB-rel"/>
</dbReference>
<proteinExistence type="predicted"/>
<dbReference type="CDD" id="cd06222">
    <property type="entry name" value="RNase_H_like"/>
    <property type="match status" value="1"/>
</dbReference>
<reference evidence="5" key="1">
    <citation type="submission" date="2025-08" db="UniProtKB">
        <authorList>
            <consortium name="RefSeq"/>
        </authorList>
    </citation>
    <scope>IDENTIFICATION</scope>
    <source>
        <tissue evidence="5">Leaves</tissue>
    </source>
</reference>
<dbReference type="InterPro" id="IPR036397">
    <property type="entry name" value="RNaseH_sf"/>
</dbReference>
<evidence type="ECO:0000313" key="4">
    <source>
        <dbReference type="Proteomes" id="UP001652660"/>
    </source>
</evidence>
<dbReference type="Pfam" id="PF13456">
    <property type="entry name" value="RVT_3"/>
    <property type="match status" value="1"/>
</dbReference>
<evidence type="ECO:0000256" key="1">
    <source>
        <dbReference type="SAM" id="MobiDB-lite"/>
    </source>
</evidence>
<dbReference type="PANTHER" id="PTHR47074:SF48">
    <property type="entry name" value="POLYNUCLEOTIDYL TRANSFERASE, RIBONUCLEASE H-LIKE SUPERFAMILY PROTEIN"/>
    <property type="match status" value="1"/>
</dbReference>
<dbReference type="InterPro" id="IPR002156">
    <property type="entry name" value="RNaseH_domain"/>
</dbReference>
<dbReference type="InterPro" id="IPR026960">
    <property type="entry name" value="RVT-Znf"/>
</dbReference>
<evidence type="ECO:0000313" key="5">
    <source>
        <dbReference type="RefSeq" id="XP_071924693.1"/>
    </source>
</evidence>
<accession>A0ABM4VYT0</accession>
<dbReference type="InterPro" id="IPR012337">
    <property type="entry name" value="RNaseH-like_sf"/>
</dbReference>
<feature type="domain" description="RNase H type-1" evidence="2">
    <location>
        <begin position="206"/>
        <end position="328"/>
    </location>
</feature>
<dbReference type="Proteomes" id="UP001652660">
    <property type="component" value="Chromosome 10c"/>
</dbReference>